<dbReference type="OrthoDB" id="5737944at2"/>
<gene>
    <name evidence="2" type="ORF">BSZ32_07660</name>
</gene>
<accession>A0A2S7U1M6</accession>
<organism evidence="2 3">
    <name type="scientific">Rubritalea profundi</name>
    <dbReference type="NCBI Taxonomy" id="1658618"/>
    <lineage>
        <taxon>Bacteria</taxon>
        <taxon>Pseudomonadati</taxon>
        <taxon>Verrucomicrobiota</taxon>
        <taxon>Verrucomicrobiia</taxon>
        <taxon>Verrucomicrobiales</taxon>
        <taxon>Rubritaleaceae</taxon>
        <taxon>Rubritalea</taxon>
    </lineage>
</organism>
<evidence type="ECO:0000256" key="1">
    <source>
        <dbReference type="SAM" id="SignalP"/>
    </source>
</evidence>
<evidence type="ECO:0000313" key="2">
    <source>
        <dbReference type="EMBL" id="PQJ28397.1"/>
    </source>
</evidence>
<keyword evidence="3" id="KW-1185">Reference proteome</keyword>
<proteinExistence type="predicted"/>
<feature type="signal peptide" evidence="1">
    <location>
        <begin position="1"/>
        <end position="20"/>
    </location>
</feature>
<dbReference type="AlphaFoldDB" id="A0A2S7U1M6"/>
<keyword evidence="1" id="KW-0732">Signal</keyword>
<dbReference type="Proteomes" id="UP000239907">
    <property type="component" value="Unassembled WGS sequence"/>
</dbReference>
<protein>
    <recommendedName>
        <fullName evidence="4">Lipoprotein SmpA/OmlA domain-containing protein</fullName>
    </recommendedName>
</protein>
<evidence type="ECO:0008006" key="4">
    <source>
        <dbReference type="Google" id="ProtNLM"/>
    </source>
</evidence>
<sequence>MKPFTRLLSLWLLISLGIGANSSCVNVRSERGVENLWNSDEGDNKASNWSKGKTTKSKILKDLGPPSQVLTLGDETVFYYLREQINGEGIVLIVYNNVKVHAEYDRAIFFFDKQGVLTDFSVSEG</sequence>
<dbReference type="RefSeq" id="WP_105042899.1">
    <property type="nucleotide sequence ID" value="NZ_MQWA01000001.1"/>
</dbReference>
<dbReference type="EMBL" id="MQWA01000001">
    <property type="protein sequence ID" value="PQJ28397.1"/>
    <property type="molecule type" value="Genomic_DNA"/>
</dbReference>
<comment type="caution">
    <text evidence="2">The sequence shown here is derived from an EMBL/GenBank/DDBJ whole genome shotgun (WGS) entry which is preliminary data.</text>
</comment>
<feature type="chain" id="PRO_5015585921" description="Lipoprotein SmpA/OmlA domain-containing protein" evidence="1">
    <location>
        <begin position="21"/>
        <end position="125"/>
    </location>
</feature>
<reference evidence="2 3" key="1">
    <citation type="submission" date="2016-12" db="EMBL/GenBank/DDBJ databases">
        <title>Study of bacterial adaptation to deep sea.</title>
        <authorList>
            <person name="Song J."/>
            <person name="Yoshizawa S."/>
            <person name="Kogure K."/>
        </authorList>
    </citation>
    <scope>NUCLEOTIDE SEQUENCE [LARGE SCALE GENOMIC DNA]</scope>
    <source>
        <strain evidence="2 3">SAORIC-165</strain>
    </source>
</reference>
<evidence type="ECO:0000313" key="3">
    <source>
        <dbReference type="Proteomes" id="UP000239907"/>
    </source>
</evidence>
<name>A0A2S7U1M6_9BACT</name>